<dbReference type="GO" id="GO:0016787">
    <property type="term" value="F:hydrolase activity"/>
    <property type="evidence" value="ECO:0007669"/>
    <property type="project" value="UniProtKB-KW"/>
</dbReference>
<sequence>MGKNPKKVRSIVDENRQMFEKNAEALDEAEEMLIAEGVQEDAWALIAPEAEVERLEGQLEKHQLNEEDSTEIPELDITCRKNNHGQGIEIRQIPIPGPQIKILMQQLNKEQNNVFYGIRQWCLDTVNGKNPEPFRVFINGGAGTGKSHLIKCLHYEITKILSPHSANPDDTVVLLTAPTATAAFNIGGTTLHQAFSLSKSLPLPYVYLRDDALNKLRSMLQNLRILIIDEISMVGQRLLVYISERLRQIKQSGNASFGNVCVIAVGDFYQLPPVKQKCLYDLRPESSFPLWNSNFSLVELEQIMRQKDDSVFAHILNRLRVKKKCQHILPEDIAILKLCEQHTLPPETLHIFGTNKEVDSHNNQIIDQVCEISHSLDAQDYDKHPQTGKLKQTEIPYETSHDFLPAHLNIGPKARVMLLRNVDVTSGLVNGAMGTVTDILPSKPGCSMPQGVMVLFDNEKIGHDLTPSRSKHQAIRINLFEENLKK</sequence>
<dbReference type="GO" id="GO:0006310">
    <property type="term" value="P:DNA recombination"/>
    <property type="evidence" value="ECO:0007669"/>
    <property type="project" value="UniProtKB-KW"/>
</dbReference>
<gene>
    <name evidence="3" type="ORF">MGAL_10B000093</name>
</gene>
<dbReference type="InterPro" id="IPR049163">
    <property type="entry name" value="Pif1-like_2B_dom"/>
</dbReference>
<dbReference type="EC" id="5.6.2.3" evidence="1"/>
<comment type="similarity">
    <text evidence="1">Belongs to the helicase family.</text>
</comment>
<dbReference type="OrthoDB" id="416437at2759"/>
<keyword evidence="1" id="KW-0547">Nucleotide-binding</keyword>
<keyword evidence="1" id="KW-0227">DNA damage</keyword>
<evidence type="ECO:0000256" key="1">
    <source>
        <dbReference type="RuleBase" id="RU363044"/>
    </source>
</evidence>
<keyword evidence="4" id="KW-1185">Reference proteome</keyword>
<keyword evidence="1" id="KW-0233">DNA recombination</keyword>
<dbReference type="PANTHER" id="PTHR47642">
    <property type="entry name" value="ATP-DEPENDENT DNA HELICASE"/>
    <property type="match status" value="1"/>
</dbReference>
<dbReference type="EMBL" id="UYJE01005355">
    <property type="protein sequence ID" value="VDI36706.1"/>
    <property type="molecule type" value="Genomic_DNA"/>
</dbReference>
<dbReference type="InterPro" id="IPR027417">
    <property type="entry name" value="P-loop_NTPase"/>
</dbReference>
<keyword evidence="1" id="KW-0347">Helicase</keyword>
<protein>
    <recommendedName>
        <fullName evidence="1">ATP-dependent DNA helicase</fullName>
        <ecNumber evidence="1">5.6.2.3</ecNumber>
    </recommendedName>
</protein>
<comment type="catalytic activity">
    <reaction evidence="1">
        <text>ATP + H2O = ADP + phosphate + H(+)</text>
        <dbReference type="Rhea" id="RHEA:13065"/>
        <dbReference type="ChEBI" id="CHEBI:15377"/>
        <dbReference type="ChEBI" id="CHEBI:15378"/>
        <dbReference type="ChEBI" id="CHEBI:30616"/>
        <dbReference type="ChEBI" id="CHEBI:43474"/>
        <dbReference type="ChEBI" id="CHEBI:456216"/>
        <dbReference type="EC" id="5.6.2.3"/>
    </reaction>
</comment>
<keyword evidence="1" id="KW-0234">DNA repair</keyword>
<dbReference type="Pfam" id="PF21530">
    <property type="entry name" value="Pif1_2B_dom"/>
    <property type="match status" value="1"/>
</dbReference>
<keyword evidence="1" id="KW-0378">Hydrolase</keyword>
<dbReference type="InterPro" id="IPR051055">
    <property type="entry name" value="PIF1_helicase"/>
</dbReference>
<organism evidence="3 4">
    <name type="scientific">Mytilus galloprovincialis</name>
    <name type="common">Mediterranean mussel</name>
    <dbReference type="NCBI Taxonomy" id="29158"/>
    <lineage>
        <taxon>Eukaryota</taxon>
        <taxon>Metazoa</taxon>
        <taxon>Spiralia</taxon>
        <taxon>Lophotrochozoa</taxon>
        <taxon>Mollusca</taxon>
        <taxon>Bivalvia</taxon>
        <taxon>Autobranchia</taxon>
        <taxon>Pteriomorphia</taxon>
        <taxon>Mytilida</taxon>
        <taxon>Mytiloidea</taxon>
        <taxon>Mytilidae</taxon>
        <taxon>Mytilinae</taxon>
        <taxon>Mytilus</taxon>
    </lineage>
</organism>
<dbReference type="Proteomes" id="UP000596742">
    <property type="component" value="Unassembled WGS sequence"/>
</dbReference>
<dbReference type="PANTHER" id="PTHR47642:SF3">
    <property type="entry name" value="ATP-DEPENDENT DNA HELICASE"/>
    <property type="match status" value="1"/>
</dbReference>
<accession>A0A8B6EN40</accession>
<keyword evidence="1" id="KW-0067">ATP-binding</keyword>
<dbReference type="GO" id="GO:0043139">
    <property type="term" value="F:5'-3' DNA helicase activity"/>
    <property type="evidence" value="ECO:0007669"/>
    <property type="project" value="UniProtKB-EC"/>
</dbReference>
<dbReference type="SMART" id="SM00382">
    <property type="entry name" value="AAA"/>
    <property type="match status" value="1"/>
</dbReference>
<dbReference type="AlphaFoldDB" id="A0A8B6EN40"/>
<dbReference type="InterPro" id="IPR010285">
    <property type="entry name" value="DNA_helicase_pif1-like_DEAD"/>
</dbReference>
<evidence type="ECO:0000313" key="3">
    <source>
        <dbReference type="EMBL" id="VDI36706.1"/>
    </source>
</evidence>
<dbReference type="Pfam" id="PF05970">
    <property type="entry name" value="PIF1"/>
    <property type="match status" value="1"/>
</dbReference>
<dbReference type="GO" id="GO:0005524">
    <property type="term" value="F:ATP binding"/>
    <property type="evidence" value="ECO:0007669"/>
    <property type="project" value="UniProtKB-KW"/>
</dbReference>
<comment type="caution">
    <text evidence="3">The sequence shown here is derived from an EMBL/GenBank/DDBJ whole genome shotgun (WGS) entry which is preliminary data.</text>
</comment>
<comment type="cofactor">
    <cofactor evidence="1">
        <name>Mg(2+)</name>
        <dbReference type="ChEBI" id="CHEBI:18420"/>
    </cofactor>
</comment>
<dbReference type="SUPFAM" id="SSF52540">
    <property type="entry name" value="P-loop containing nucleoside triphosphate hydrolases"/>
    <property type="match status" value="2"/>
</dbReference>
<dbReference type="Gene3D" id="3.40.50.300">
    <property type="entry name" value="P-loop containing nucleotide triphosphate hydrolases"/>
    <property type="match status" value="1"/>
</dbReference>
<proteinExistence type="inferred from homology"/>
<evidence type="ECO:0000259" key="2">
    <source>
        <dbReference type="SMART" id="SM00382"/>
    </source>
</evidence>
<feature type="domain" description="AAA+ ATPase" evidence="2">
    <location>
        <begin position="132"/>
        <end position="285"/>
    </location>
</feature>
<evidence type="ECO:0000313" key="4">
    <source>
        <dbReference type="Proteomes" id="UP000596742"/>
    </source>
</evidence>
<name>A0A8B6EN40_MYTGA</name>
<dbReference type="InterPro" id="IPR003593">
    <property type="entry name" value="AAA+_ATPase"/>
</dbReference>
<reference evidence="3" key="1">
    <citation type="submission" date="2018-11" db="EMBL/GenBank/DDBJ databases">
        <authorList>
            <person name="Alioto T."/>
            <person name="Alioto T."/>
        </authorList>
    </citation>
    <scope>NUCLEOTIDE SEQUENCE</scope>
</reference>
<dbReference type="GO" id="GO:0000723">
    <property type="term" value="P:telomere maintenance"/>
    <property type="evidence" value="ECO:0007669"/>
    <property type="project" value="InterPro"/>
</dbReference>
<dbReference type="GO" id="GO:0006281">
    <property type="term" value="P:DNA repair"/>
    <property type="evidence" value="ECO:0007669"/>
    <property type="project" value="UniProtKB-KW"/>
</dbReference>